<feature type="transmembrane region" description="Helical" evidence="6">
    <location>
        <begin position="217"/>
        <end position="237"/>
    </location>
</feature>
<dbReference type="EMBL" id="SMKI01000408">
    <property type="protein sequence ID" value="TDC67711.1"/>
    <property type="molecule type" value="Genomic_DNA"/>
</dbReference>
<evidence type="ECO:0000259" key="8">
    <source>
        <dbReference type="PROSITE" id="PS51012"/>
    </source>
</evidence>
<sequence length="301" mass="32264">MSTDVPTSPGVAEAATDPETTPAREGAGGEPIDHELLAVLGEGERPPPAGRFSASMSHLYRAMLRVRHSPTQVTDVTLFPLVMLLMFTFLFGGALAEGGTSEYLQYFLPGVLVNTVLMITMYVGMGLSSDAEKGVFDRFRSLPMWRPSAIIGPLLADAARYVMASIMMLTFGFVLGYRTQGGGAFGIVAAVLLIVVSAFCLSWLWTLIGLVTRNERAVTSISMMLLMPLTFASNVYVSPDTMPGWLRAFVDVNPVSHLATAVRGLMGGTASTGDVLLVLAEAAAMLAVFAPLTMRVYRTRN</sequence>
<dbReference type="PROSITE" id="PS51012">
    <property type="entry name" value="ABC_TM2"/>
    <property type="match status" value="1"/>
</dbReference>
<feature type="transmembrane region" description="Helical" evidence="6">
    <location>
        <begin position="183"/>
        <end position="205"/>
    </location>
</feature>
<evidence type="ECO:0000256" key="3">
    <source>
        <dbReference type="ARBA" id="ARBA00022989"/>
    </source>
</evidence>
<dbReference type="InterPro" id="IPR051784">
    <property type="entry name" value="Nod_factor_ABC_transporter"/>
</dbReference>
<evidence type="ECO:0000256" key="7">
    <source>
        <dbReference type="SAM" id="MobiDB-lite"/>
    </source>
</evidence>
<dbReference type="AlphaFoldDB" id="A0A4R4SUB9"/>
<feature type="region of interest" description="Disordered" evidence="7">
    <location>
        <begin position="1"/>
        <end position="31"/>
    </location>
</feature>
<accession>A0A4R4SUB9</accession>
<feature type="domain" description="ABC transmembrane type-2" evidence="8">
    <location>
        <begin position="71"/>
        <end position="300"/>
    </location>
</feature>
<evidence type="ECO:0000256" key="1">
    <source>
        <dbReference type="ARBA" id="ARBA00004141"/>
    </source>
</evidence>
<keyword evidence="6" id="KW-1003">Cell membrane</keyword>
<comment type="subcellular location">
    <subcellularLocation>
        <location evidence="6">Cell membrane</location>
        <topology evidence="6">Multi-pass membrane protein</topology>
    </subcellularLocation>
    <subcellularLocation>
        <location evidence="1">Membrane</location>
        <topology evidence="1">Multi-pass membrane protein</topology>
    </subcellularLocation>
</comment>
<dbReference type="OrthoDB" id="8988363at2"/>
<evidence type="ECO:0000256" key="4">
    <source>
        <dbReference type="ARBA" id="ARBA00023136"/>
    </source>
</evidence>
<protein>
    <recommendedName>
        <fullName evidence="6">Transport permease protein</fullName>
    </recommendedName>
</protein>
<dbReference type="InterPro" id="IPR013525">
    <property type="entry name" value="ABC2_TM"/>
</dbReference>
<evidence type="ECO:0000313" key="10">
    <source>
        <dbReference type="Proteomes" id="UP000295345"/>
    </source>
</evidence>
<comment type="caution">
    <text evidence="9">The sequence shown here is derived from an EMBL/GenBank/DDBJ whole genome shotgun (WGS) entry which is preliminary data.</text>
</comment>
<keyword evidence="5" id="KW-0046">Antibiotic resistance</keyword>
<dbReference type="Proteomes" id="UP000295345">
    <property type="component" value="Unassembled WGS sequence"/>
</dbReference>
<dbReference type="PANTHER" id="PTHR43229:SF2">
    <property type="entry name" value="NODULATION PROTEIN J"/>
    <property type="match status" value="1"/>
</dbReference>
<feature type="transmembrane region" description="Helical" evidence="6">
    <location>
        <begin position="106"/>
        <end position="128"/>
    </location>
</feature>
<proteinExistence type="inferred from homology"/>
<comment type="similarity">
    <text evidence="6">Belongs to the ABC-2 integral membrane protein family.</text>
</comment>
<feature type="compositionally biased region" description="Low complexity" evidence="7">
    <location>
        <begin position="12"/>
        <end position="23"/>
    </location>
</feature>
<dbReference type="InterPro" id="IPR000412">
    <property type="entry name" value="ABC_2_transport"/>
</dbReference>
<keyword evidence="6" id="KW-0813">Transport</keyword>
<keyword evidence="4 6" id="KW-0472">Membrane</keyword>
<dbReference type="PANTHER" id="PTHR43229">
    <property type="entry name" value="NODULATION PROTEIN J"/>
    <property type="match status" value="1"/>
</dbReference>
<keyword evidence="3 6" id="KW-1133">Transmembrane helix</keyword>
<dbReference type="RefSeq" id="WP_132821037.1">
    <property type="nucleotide sequence ID" value="NZ_SMKI01000408.1"/>
</dbReference>
<dbReference type="InterPro" id="IPR047817">
    <property type="entry name" value="ABC2_TM_bact-type"/>
</dbReference>
<evidence type="ECO:0000256" key="5">
    <source>
        <dbReference type="ARBA" id="ARBA00023251"/>
    </source>
</evidence>
<dbReference type="GO" id="GO:0140359">
    <property type="term" value="F:ABC-type transporter activity"/>
    <property type="evidence" value="ECO:0007669"/>
    <property type="project" value="InterPro"/>
</dbReference>
<name>A0A4R4SUB9_9ACTN</name>
<feature type="transmembrane region" description="Helical" evidence="6">
    <location>
        <begin position="73"/>
        <end position="94"/>
    </location>
</feature>
<keyword evidence="10" id="KW-1185">Reference proteome</keyword>
<evidence type="ECO:0000256" key="2">
    <source>
        <dbReference type="ARBA" id="ARBA00022692"/>
    </source>
</evidence>
<dbReference type="PIRSF" id="PIRSF006648">
    <property type="entry name" value="DrrB"/>
    <property type="match status" value="1"/>
</dbReference>
<dbReference type="GO" id="GO:0043190">
    <property type="term" value="C:ATP-binding cassette (ABC) transporter complex"/>
    <property type="evidence" value="ECO:0007669"/>
    <property type="project" value="InterPro"/>
</dbReference>
<organism evidence="9 10">
    <name type="scientific">Streptomyces hainanensis</name>
    <dbReference type="NCBI Taxonomy" id="402648"/>
    <lineage>
        <taxon>Bacteria</taxon>
        <taxon>Bacillati</taxon>
        <taxon>Actinomycetota</taxon>
        <taxon>Actinomycetes</taxon>
        <taxon>Kitasatosporales</taxon>
        <taxon>Streptomycetaceae</taxon>
        <taxon>Streptomyces</taxon>
    </lineage>
</organism>
<feature type="transmembrane region" description="Helical" evidence="6">
    <location>
        <begin position="275"/>
        <end position="297"/>
    </location>
</feature>
<gene>
    <name evidence="9" type="ORF">E1283_28430</name>
</gene>
<dbReference type="Pfam" id="PF01061">
    <property type="entry name" value="ABC2_membrane"/>
    <property type="match status" value="1"/>
</dbReference>
<dbReference type="GO" id="GO:0046677">
    <property type="term" value="P:response to antibiotic"/>
    <property type="evidence" value="ECO:0007669"/>
    <property type="project" value="UniProtKB-KW"/>
</dbReference>
<feature type="transmembrane region" description="Helical" evidence="6">
    <location>
        <begin position="149"/>
        <end position="177"/>
    </location>
</feature>
<evidence type="ECO:0000313" key="9">
    <source>
        <dbReference type="EMBL" id="TDC67711.1"/>
    </source>
</evidence>
<evidence type="ECO:0000256" key="6">
    <source>
        <dbReference type="RuleBase" id="RU361157"/>
    </source>
</evidence>
<reference evidence="9 10" key="1">
    <citation type="submission" date="2019-03" db="EMBL/GenBank/DDBJ databases">
        <title>Draft genome sequences of novel Actinobacteria.</title>
        <authorList>
            <person name="Sahin N."/>
            <person name="Ay H."/>
            <person name="Saygin H."/>
        </authorList>
    </citation>
    <scope>NUCLEOTIDE SEQUENCE [LARGE SCALE GENOMIC DNA]</scope>
    <source>
        <strain evidence="9 10">DSM 41900</strain>
    </source>
</reference>
<keyword evidence="2 6" id="KW-0812">Transmembrane</keyword>